<dbReference type="Gene3D" id="1.10.10.10">
    <property type="entry name" value="Winged helix-like DNA-binding domain superfamily/Winged helix DNA-binding domain"/>
    <property type="match status" value="1"/>
</dbReference>
<dbReference type="InterPro" id="IPR000835">
    <property type="entry name" value="HTH_MarR-typ"/>
</dbReference>
<keyword evidence="3" id="KW-0804">Transcription</keyword>
<dbReference type="PRINTS" id="PR00598">
    <property type="entry name" value="HTHMARR"/>
</dbReference>
<dbReference type="PROSITE" id="PS50995">
    <property type="entry name" value="HTH_MARR_2"/>
    <property type="match status" value="1"/>
</dbReference>
<sequence length="148" mass="16971">MNVEAIIKTEKEIPLRQRTLIHLNLVSNKVTEVTTNKLKPFDVSLQQFNVLRILRGQKGKAANLSTLNDRMVTKMSNTTRLVDKLITKGYVLRTACESNRRKVEIYITESGLDALLQMDKAMQSADETILEKFTNEDLIVLNKLFDKF</sequence>
<keyword evidence="2 5" id="KW-0238">DNA-binding</keyword>
<reference evidence="6" key="1">
    <citation type="submission" date="2016-10" db="EMBL/GenBank/DDBJ databases">
        <authorList>
            <person name="Varghese N."/>
            <person name="Submissions S."/>
        </authorList>
    </citation>
    <scope>NUCLEOTIDE SEQUENCE [LARGE SCALE GENOMIC DNA]</scope>
    <source>
        <strain evidence="6">DSM 24729</strain>
    </source>
</reference>
<accession>A0A1G7KP99</accession>
<evidence type="ECO:0000313" key="5">
    <source>
        <dbReference type="EMBL" id="SDF39042.1"/>
    </source>
</evidence>
<protein>
    <submittedName>
        <fullName evidence="5">DNA-binding transcriptional regulator, MarR family</fullName>
    </submittedName>
</protein>
<evidence type="ECO:0000256" key="1">
    <source>
        <dbReference type="ARBA" id="ARBA00023015"/>
    </source>
</evidence>
<dbReference type="GO" id="GO:0003677">
    <property type="term" value="F:DNA binding"/>
    <property type="evidence" value="ECO:0007669"/>
    <property type="project" value="UniProtKB-KW"/>
</dbReference>
<dbReference type="SUPFAM" id="SSF46785">
    <property type="entry name" value="Winged helix' DNA-binding domain"/>
    <property type="match status" value="1"/>
</dbReference>
<dbReference type="EMBL" id="FNBD01000013">
    <property type="protein sequence ID" value="SDF39042.1"/>
    <property type="molecule type" value="Genomic_DNA"/>
</dbReference>
<dbReference type="RefSeq" id="WP_074539254.1">
    <property type="nucleotide sequence ID" value="NZ_FNBD01000013.1"/>
</dbReference>
<name>A0A1G7KP99_9FLAO</name>
<dbReference type="GO" id="GO:0003700">
    <property type="term" value="F:DNA-binding transcription factor activity"/>
    <property type="evidence" value="ECO:0007669"/>
    <property type="project" value="InterPro"/>
</dbReference>
<dbReference type="PANTHER" id="PTHR42756:SF1">
    <property type="entry name" value="TRANSCRIPTIONAL REPRESSOR OF EMRAB OPERON"/>
    <property type="match status" value="1"/>
</dbReference>
<dbReference type="Proteomes" id="UP000182114">
    <property type="component" value="Unassembled WGS sequence"/>
</dbReference>
<dbReference type="AlphaFoldDB" id="A0A1G7KP99"/>
<dbReference type="Pfam" id="PF01047">
    <property type="entry name" value="MarR"/>
    <property type="match status" value="1"/>
</dbReference>
<evidence type="ECO:0000259" key="4">
    <source>
        <dbReference type="PROSITE" id="PS50995"/>
    </source>
</evidence>
<dbReference type="SMART" id="SM00347">
    <property type="entry name" value="HTH_MARR"/>
    <property type="match status" value="1"/>
</dbReference>
<evidence type="ECO:0000256" key="2">
    <source>
        <dbReference type="ARBA" id="ARBA00023125"/>
    </source>
</evidence>
<evidence type="ECO:0000313" key="6">
    <source>
        <dbReference type="Proteomes" id="UP000182114"/>
    </source>
</evidence>
<dbReference type="eggNOG" id="COG1846">
    <property type="taxonomic scope" value="Bacteria"/>
</dbReference>
<feature type="domain" description="HTH marR-type" evidence="4">
    <location>
        <begin position="16"/>
        <end position="148"/>
    </location>
</feature>
<dbReference type="PANTHER" id="PTHR42756">
    <property type="entry name" value="TRANSCRIPTIONAL REGULATOR, MARR"/>
    <property type="match status" value="1"/>
</dbReference>
<dbReference type="InterPro" id="IPR036388">
    <property type="entry name" value="WH-like_DNA-bd_sf"/>
</dbReference>
<proteinExistence type="predicted"/>
<keyword evidence="6" id="KW-1185">Reference proteome</keyword>
<gene>
    <name evidence="5" type="ORF">SAMN04487992_11382</name>
</gene>
<dbReference type="InterPro" id="IPR036390">
    <property type="entry name" value="WH_DNA-bd_sf"/>
</dbReference>
<evidence type="ECO:0000256" key="3">
    <source>
        <dbReference type="ARBA" id="ARBA00023163"/>
    </source>
</evidence>
<organism evidence="5 6">
    <name type="scientific">Cellulophaga baltica</name>
    <dbReference type="NCBI Taxonomy" id="76594"/>
    <lineage>
        <taxon>Bacteria</taxon>
        <taxon>Pseudomonadati</taxon>
        <taxon>Bacteroidota</taxon>
        <taxon>Flavobacteriia</taxon>
        <taxon>Flavobacteriales</taxon>
        <taxon>Flavobacteriaceae</taxon>
        <taxon>Cellulophaga</taxon>
    </lineage>
</organism>
<keyword evidence="1" id="KW-0805">Transcription regulation</keyword>